<gene>
    <name evidence="3" type="ORF">CMASS_09805</name>
</gene>
<feature type="compositionally biased region" description="Basic and acidic residues" evidence="1">
    <location>
        <begin position="308"/>
        <end position="321"/>
    </location>
</feature>
<feature type="domain" description="Septum formation-related" evidence="2">
    <location>
        <begin position="65"/>
        <end position="289"/>
    </location>
</feature>
<dbReference type="EMBL" id="CP063189">
    <property type="protein sequence ID" value="WCZ33372.1"/>
    <property type="molecule type" value="Genomic_DNA"/>
</dbReference>
<reference evidence="3 4" key="1">
    <citation type="submission" date="2020-10" db="EMBL/GenBank/DDBJ databases">
        <title>Complete genome sequence of Corynebacterium massiliense DSM 45435, type strain of Corynebacterium massiliense.</title>
        <authorList>
            <person name="Busche T."/>
            <person name="Kalinowski J."/>
            <person name="Ruckert C."/>
        </authorList>
    </citation>
    <scope>NUCLEOTIDE SEQUENCE [LARGE SCALE GENOMIC DNA]</scope>
    <source>
        <strain evidence="3 4">DSM 45435</strain>
    </source>
</reference>
<evidence type="ECO:0000259" key="2">
    <source>
        <dbReference type="Pfam" id="PF13845"/>
    </source>
</evidence>
<feature type="region of interest" description="Disordered" evidence="1">
    <location>
        <begin position="34"/>
        <end position="63"/>
    </location>
</feature>
<feature type="compositionally biased region" description="Low complexity" evidence="1">
    <location>
        <begin position="329"/>
        <end position="361"/>
    </location>
</feature>
<organism evidence="3 4">
    <name type="scientific">Corynebacterium massiliense DSM 45435</name>
    <dbReference type="NCBI Taxonomy" id="1121364"/>
    <lineage>
        <taxon>Bacteria</taxon>
        <taxon>Bacillati</taxon>
        <taxon>Actinomycetota</taxon>
        <taxon>Actinomycetes</taxon>
        <taxon>Mycobacteriales</taxon>
        <taxon>Corynebacteriaceae</taxon>
        <taxon>Corynebacterium</taxon>
    </lineage>
</organism>
<evidence type="ECO:0000256" key="1">
    <source>
        <dbReference type="SAM" id="MobiDB-lite"/>
    </source>
</evidence>
<dbReference type="InterPro" id="IPR026004">
    <property type="entry name" value="Septum_form"/>
</dbReference>
<name>A0ABY7UBX3_9CORY</name>
<proteinExistence type="predicted"/>
<feature type="region of interest" description="Disordered" evidence="1">
    <location>
        <begin position="302"/>
        <end position="361"/>
    </location>
</feature>
<accession>A0ABY7UBX3</accession>
<protein>
    <submittedName>
        <fullName evidence="3">Membrane protein</fullName>
    </submittedName>
</protein>
<dbReference type="Proteomes" id="UP001220064">
    <property type="component" value="Chromosome"/>
</dbReference>
<sequence>MGDKNTWRSATGVRSMLVGALAAAVFTGSYEHFSADEPENEAEGTQQSTSATHAAPPESFTTADTGSCLMWDTKDGKVSNFQQASCDDEHRFEVSSRTDLATYPTAEFGPDAPRPDVERQAQLREELCKGATTNYLNGRYDPNGRFSVAPILPPADAWEKGDRTMLCGLQTTGEDGTPLPTKGKVATQDQANIAQPGTCRAIDDKQVLHDVPCDQPHQLETTAVIDLTEKFGDDYPSIEDQDKFLAERCTEEAENFAGGKDQLAQTTLQPYWGTVAETSWNGGTHSVNCSLMHARTGGDGFAELNGSAKDHVTIDGEDPKPNEANQSPAAGQNTQQQNADQQGTNQQNAGQQGAGQPDVQS</sequence>
<dbReference type="RefSeq" id="WP_022863493.1">
    <property type="nucleotide sequence ID" value="NZ_ATVG01000011.1"/>
</dbReference>
<keyword evidence="4" id="KW-1185">Reference proteome</keyword>
<dbReference type="Pfam" id="PF13845">
    <property type="entry name" value="Septum_form"/>
    <property type="match status" value="1"/>
</dbReference>
<evidence type="ECO:0000313" key="4">
    <source>
        <dbReference type="Proteomes" id="UP001220064"/>
    </source>
</evidence>
<feature type="compositionally biased region" description="Polar residues" evidence="1">
    <location>
        <begin position="43"/>
        <end position="52"/>
    </location>
</feature>
<evidence type="ECO:0000313" key="3">
    <source>
        <dbReference type="EMBL" id="WCZ33372.1"/>
    </source>
</evidence>